<dbReference type="InterPro" id="IPR006311">
    <property type="entry name" value="TAT_signal"/>
</dbReference>
<dbReference type="InterPro" id="IPR005805">
    <property type="entry name" value="Rieske_Fe-S_prot_C"/>
</dbReference>
<accession>A0AAW6U514</accession>
<keyword evidence="3" id="KW-0408">Iron</keyword>
<dbReference type="EMBL" id="JASCXX010000023">
    <property type="protein sequence ID" value="MDI6450661.1"/>
    <property type="molecule type" value="Genomic_DNA"/>
</dbReference>
<dbReference type="NCBIfam" id="TIGR01409">
    <property type="entry name" value="TAT_signal_seq"/>
    <property type="match status" value="1"/>
</dbReference>
<evidence type="ECO:0000313" key="9">
    <source>
        <dbReference type="Proteomes" id="UP001431776"/>
    </source>
</evidence>
<dbReference type="PROSITE" id="PS51257">
    <property type="entry name" value="PROKAR_LIPOPROTEIN"/>
    <property type="match status" value="1"/>
</dbReference>
<feature type="domain" description="Rieske" evidence="7">
    <location>
        <begin position="50"/>
        <end position="144"/>
    </location>
</feature>
<organism evidence="8 9">
    <name type="scientific">Anaerobaca lacustris</name>
    <dbReference type="NCBI Taxonomy" id="3044600"/>
    <lineage>
        <taxon>Bacteria</taxon>
        <taxon>Pseudomonadati</taxon>
        <taxon>Planctomycetota</taxon>
        <taxon>Phycisphaerae</taxon>
        <taxon>Sedimentisphaerales</taxon>
        <taxon>Anaerobacaceae</taxon>
        <taxon>Anaerobaca</taxon>
    </lineage>
</organism>
<keyword evidence="4" id="KW-0411">Iron-sulfur</keyword>
<dbReference type="GO" id="GO:0046872">
    <property type="term" value="F:metal ion binding"/>
    <property type="evidence" value="ECO:0007669"/>
    <property type="project" value="UniProtKB-KW"/>
</dbReference>
<evidence type="ECO:0000256" key="3">
    <source>
        <dbReference type="ARBA" id="ARBA00023004"/>
    </source>
</evidence>
<name>A0AAW6U514_9BACT</name>
<comment type="caution">
    <text evidence="8">The sequence shown here is derived from an EMBL/GenBank/DDBJ whole genome shotgun (WGS) entry which is preliminary data.</text>
</comment>
<dbReference type="InterPro" id="IPR017941">
    <property type="entry name" value="Rieske_2Fe-2S"/>
</dbReference>
<dbReference type="PRINTS" id="PR00162">
    <property type="entry name" value="RIESKE"/>
</dbReference>
<dbReference type="GO" id="GO:0051537">
    <property type="term" value="F:2 iron, 2 sulfur cluster binding"/>
    <property type="evidence" value="ECO:0007669"/>
    <property type="project" value="UniProtKB-KW"/>
</dbReference>
<evidence type="ECO:0000256" key="6">
    <source>
        <dbReference type="ARBA" id="ARBA00034078"/>
    </source>
</evidence>
<keyword evidence="2" id="KW-0479">Metal-binding</keyword>
<proteinExistence type="predicted"/>
<dbReference type="RefSeq" id="WP_349246072.1">
    <property type="nucleotide sequence ID" value="NZ_JASCXX010000023.1"/>
</dbReference>
<dbReference type="InterPro" id="IPR036922">
    <property type="entry name" value="Rieske_2Fe-2S_sf"/>
</dbReference>
<dbReference type="Gene3D" id="2.102.10.10">
    <property type="entry name" value="Rieske [2Fe-2S] iron-sulphur domain"/>
    <property type="match status" value="1"/>
</dbReference>
<evidence type="ECO:0000256" key="1">
    <source>
        <dbReference type="ARBA" id="ARBA00022714"/>
    </source>
</evidence>
<dbReference type="GO" id="GO:0016020">
    <property type="term" value="C:membrane"/>
    <property type="evidence" value="ECO:0007669"/>
    <property type="project" value="InterPro"/>
</dbReference>
<dbReference type="Proteomes" id="UP001431776">
    <property type="component" value="Unassembled WGS sequence"/>
</dbReference>
<evidence type="ECO:0000256" key="5">
    <source>
        <dbReference type="ARBA" id="ARBA00023157"/>
    </source>
</evidence>
<keyword evidence="1" id="KW-0001">2Fe-2S</keyword>
<dbReference type="InterPro" id="IPR019546">
    <property type="entry name" value="TAT_signal_bac_arc"/>
</dbReference>
<evidence type="ECO:0000256" key="2">
    <source>
        <dbReference type="ARBA" id="ARBA00022723"/>
    </source>
</evidence>
<keyword evidence="5" id="KW-1015">Disulfide bond</keyword>
<dbReference type="SUPFAM" id="SSF50022">
    <property type="entry name" value="ISP domain"/>
    <property type="match status" value="1"/>
</dbReference>
<dbReference type="AlphaFoldDB" id="A0AAW6U514"/>
<dbReference type="Pfam" id="PF00355">
    <property type="entry name" value="Rieske"/>
    <property type="match status" value="1"/>
</dbReference>
<dbReference type="PANTHER" id="PTHR10134">
    <property type="entry name" value="CYTOCHROME B-C1 COMPLEX SUBUNIT RIESKE, MITOCHONDRIAL"/>
    <property type="match status" value="1"/>
</dbReference>
<sequence>MDHKDISRRDVLRYGAAIGAATACAGCIPGGSRKADVVAEPQAGTLLLSEAESAGLTEPDSSLLVSVEGEREKILVIHTRGVLHAVSSRCTHLGCDVLYDRDAAMIVCPCHKSQYALDGSNLTGPAKQPLRRYIAIRRQGRVVVTL</sequence>
<evidence type="ECO:0000259" key="7">
    <source>
        <dbReference type="PROSITE" id="PS51296"/>
    </source>
</evidence>
<dbReference type="CDD" id="cd03467">
    <property type="entry name" value="Rieske"/>
    <property type="match status" value="1"/>
</dbReference>
<gene>
    <name evidence="8" type="ORF">QJ522_16505</name>
</gene>
<evidence type="ECO:0000256" key="4">
    <source>
        <dbReference type="ARBA" id="ARBA00023014"/>
    </source>
</evidence>
<keyword evidence="9" id="KW-1185">Reference proteome</keyword>
<dbReference type="InterPro" id="IPR014349">
    <property type="entry name" value="Rieske_Fe-S_prot"/>
</dbReference>
<protein>
    <submittedName>
        <fullName evidence="8">Rieske (2Fe-2S) protein</fullName>
    </submittedName>
</protein>
<evidence type="ECO:0000313" key="8">
    <source>
        <dbReference type="EMBL" id="MDI6450661.1"/>
    </source>
</evidence>
<dbReference type="PROSITE" id="PS51296">
    <property type="entry name" value="RIESKE"/>
    <property type="match status" value="1"/>
</dbReference>
<comment type="cofactor">
    <cofactor evidence="6">
        <name>[2Fe-2S] cluster</name>
        <dbReference type="ChEBI" id="CHEBI:190135"/>
    </cofactor>
</comment>
<reference evidence="8" key="1">
    <citation type="submission" date="2023-05" db="EMBL/GenBank/DDBJ databases">
        <title>Anaerotaeda fermentans gen. nov., sp. nov., a novel anaerobic planctomycete of the new family within the order Sedimentisphaerales isolated from Taman Peninsula, Russia.</title>
        <authorList>
            <person name="Khomyakova M.A."/>
            <person name="Merkel A.Y."/>
            <person name="Slobodkin A.I."/>
        </authorList>
    </citation>
    <scope>NUCLEOTIDE SEQUENCE</scope>
    <source>
        <strain evidence="8">M17dextr</strain>
    </source>
</reference>
<dbReference type="PROSITE" id="PS51318">
    <property type="entry name" value="TAT"/>
    <property type="match status" value="1"/>
</dbReference>